<feature type="DNA-binding region" description="H-T-H motif" evidence="4">
    <location>
        <begin position="256"/>
        <end position="275"/>
    </location>
</feature>
<dbReference type="InterPro" id="IPR001647">
    <property type="entry name" value="HTH_TetR"/>
</dbReference>
<evidence type="ECO:0000313" key="6">
    <source>
        <dbReference type="EMBL" id="QMW23797.1"/>
    </source>
</evidence>
<dbReference type="Proteomes" id="UP000515292">
    <property type="component" value="Chromosome"/>
</dbReference>
<keyword evidence="7" id="KW-1185">Reference proteome</keyword>
<feature type="domain" description="HTH tetR-type" evidence="5">
    <location>
        <begin position="233"/>
        <end position="293"/>
    </location>
</feature>
<evidence type="ECO:0000256" key="1">
    <source>
        <dbReference type="ARBA" id="ARBA00023015"/>
    </source>
</evidence>
<reference evidence="6 7" key="1">
    <citation type="submission" date="2020-07" db="EMBL/GenBank/DDBJ databases">
        <title>Complete genome sequence for Sandaracinobacter sp. M6.</title>
        <authorList>
            <person name="Tang Y."/>
            <person name="Liu Q."/>
            <person name="Guo Z."/>
            <person name="Lei P."/>
            <person name="Huang B."/>
        </authorList>
    </citation>
    <scope>NUCLEOTIDE SEQUENCE [LARGE SCALE GENOMIC DNA]</scope>
    <source>
        <strain evidence="6 7">M6</strain>
    </source>
</reference>
<evidence type="ECO:0000313" key="7">
    <source>
        <dbReference type="Proteomes" id="UP000515292"/>
    </source>
</evidence>
<keyword evidence="2 4" id="KW-0238">DNA-binding</keyword>
<dbReference type="InterPro" id="IPR050109">
    <property type="entry name" value="HTH-type_TetR-like_transc_reg"/>
</dbReference>
<evidence type="ECO:0000256" key="3">
    <source>
        <dbReference type="ARBA" id="ARBA00023163"/>
    </source>
</evidence>
<dbReference type="Gene3D" id="1.10.357.10">
    <property type="entry name" value="Tetracycline Repressor, domain 2"/>
    <property type="match status" value="2"/>
</dbReference>
<dbReference type="EMBL" id="CP059851">
    <property type="protein sequence ID" value="QMW23797.1"/>
    <property type="molecule type" value="Genomic_DNA"/>
</dbReference>
<feature type="domain" description="HTH tetR-type" evidence="5">
    <location>
        <begin position="12"/>
        <end position="72"/>
    </location>
</feature>
<evidence type="ECO:0000259" key="5">
    <source>
        <dbReference type="PROSITE" id="PS50977"/>
    </source>
</evidence>
<dbReference type="PANTHER" id="PTHR30055:SF234">
    <property type="entry name" value="HTH-TYPE TRANSCRIPTIONAL REGULATOR BETI"/>
    <property type="match status" value="1"/>
</dbReference>
<dbReference type="RefSeq" id="WP_182297620.1">
    <property type="nucleotide sequence ID" value="NZ_CP059851.1"/>
</dbReference>
<protein>
    <submittedName>
        <fullName evidence="6">TetR family transcriptional regulator</fullName>
    </submittedName>
</protein>
<feature type="DNA-binding region" description="H-T-H motif" evidence="4">
    <location>
        <begin position="35"/>
        <end position="54"/>
    </location>
</feature>
<name>A0A7G5IKA5_9SPHN</name>
<dbReference type="InterPro" id="IPR009057">
    <property type="entry name" value="Homeodomain-like_sf"/>
</dbReference>
<organism evidence="6 7">
    <name type="scientific">Sandaracinobacteroides saxicola</name>
    <dbReference type="NCBI Taxonomy" id="2759707"/>
    <lineage>
        <taxon>Bacteria</taxon>
        <taxon>Pseudomonadati</taxon>
        <taxon>Pseudomonadota</taxon>
        <taxon>Alphaproteobacteria</taxon>
        <taxon>Sphingomonadales</taxon>
        <taxon>Sphingosinicellaceae</taxon>
        <taxon>Sandaracinobacteroides</taxon>
    </lineage>
</organism>
<dbReference type="PANTHER" id="PTHR30055">
    <property type="entry name" value="HTH-TYPE TRANSCRIPTIONAL REGULATOR RUTR"/>
    <property type="match status" value="1"/>
</dbReference>
<dbReference type="Pfam" id="PF00440">
    <property type="entry name" value="TetR_N"/>
    <property type="match status" value="1"/>
</dbReference>
<keyword evidence="3" id="KW-0804">Transcription</keyword>
<sequence>MMRFQLQTPAMPEQRRQVLDIAQRLIGAGGARAASFRTIAAEADLPVARLLAMFETKDRLLAAAYADTVARDLAFCDAQLAEVQSFSMARAVAPPLLWSLVETAGGVWRGDMLTLADLWLQAPQQPQVAAQCRAFIVGRRDFYRALGAALGGDATAFDILGLVSLSESCFALSCAGSAAWRMTAEAGLAELVRALTGWPVPEVHAEVDAVSLRFHLDPGAEDAVPGGPAGRSAFSRHLMVDAAADLIQEQGLASVTNRAVAQRAGISLARTTHHFRTVADLGYAGLLRLFERANAAAPQVSPLDGSVGGARQWIADRSRQSALARVGTRGMAEISLAAARGFMPADLGLAMRRQRGTITHSMLRAAGRDDVGRRAAATHALWYAAVFLLCAALPDAETIFDFEAQSDRLARDLLGFSG</sequence>
<dbReference type="AlphaFoldDB" id="A0A7G5IKA5"/>
<dbReference type="SUPFAM" id="SSF46689">
    <property type="entry name" value="Homeodomain-like"/>
    <property type="match status" value="2"/>
</dbReference>
<dbReference type="KEGG" id="sand:H3309_04770"/>
<gene>
    <name evidence="6" type="ORF">H3309_04770</name>
</gene>
<dbReference type="GO" id="GO:0000976">
    <property type="term" value="F:transcription cis-regulatory region binding"/>
    <property type="evidence" value="ECO:0007669"/>
    <property type="project" value="TreeGrafter"/>
</dbReference>
<evidence type="ECO:0000256" key="2">
    <source>
        <dbReference type="ARBA" id="ARBA00023125"/>
    </source>
</evidence>
<keyword evidence="1" id="KW-0805">Transcription regulation</keyword>
<evidence type="ECO:0000256" key="4">
    <source>
        <dbReference type="PROSITE-ProRule" id="PRU00335"/>
    </source>
</evidence>
<dbReference type="GO" id="GO:0003700">
    <property type="term" value="F:DNA-binding transcription factor activity"/>
    <property type="evidence" value="ECO:0007669"/>
    <property type="project" value="TreeGrafter"/>
</dbReference>
<proteinExistence type="predicted"/>
<accession>A0A7G5IKA5</accession>
<dbReference type="PROSITE" id="PS50977">
    <property type="entry name" value="HTH_TETR_2"/>
    <property type="match status" value="2"/>
</dbReference>